<dbReference type="GO" id="GO:0006511">
    <property type="term" value="P:ubiquitin-dependent protein catabolic process"/>
    <property type="evidence" value="ECO:0007669"/>
    <property type="project" value="InterPro"/>
</dbReference>
<gene>
    <name evidence="6" type="ORF">P43SY_006346</name>
</gene>
<feature type="domain" description="Ubiquitin fusion degradation protein UFD1 N-terminal subdomain 2" evidence="5">
    <location>
        <begin position="122"/>
        <end position="197"/>
    </location>
</feature>
<keyword evidence="7" id="KW-1185">Reference proteome</keyword>
<comment type="similarity">
    <text evidence="1">Belongs to the UFD1 family.</text>
</comment>
<name>A0AAD5Q9A6_PYTIN</name>
<dbReference type="AlphaFoldDB" id="A0AAD5Q9A6"/>
<dbReference type="Pfam" id="PF24842">
    <property type="entry name" value="UFD1_N2"/>
    <property type="match status" value="1"/>
</dbReference>
<protein>
    <recommendedName>
        <fullName evidence="8">Ubiquitin fusion degradation protein</fullName>
    </recommendedName>
</protein>
<comment type="caution">
    <text evidence="6">The sequence shown here is derived from an EMBL/GenBank/DDBJ whole genome shotgun (WGS) entry which is preliminary data.</text>
</comment>
<dbReference type="FunFam" id="2.40.40.50:FF:000001">
    <property type="entry name" value="Ubiquitin fusion degradation protein 1 homolog"/>
    <property type="match status" value="1"/>
</dbReference>
<feature type="compositionally biased region" description="Low complexity" evidence="3">
    <location>
        <begin position="319"/>
        <end position="331"/>
    </location>
</feature>
<dbReference type="GO" id="GO:0031593">
    <property type="term" value="F:polyubiquitin modification-dependent protein binding"/>
    <property type="evidence" value="ECO:0007669"/>
    <property type="project" value="TreeGrafter"/>
</dbReference>
<feature type="compositionally biased region" description="Polar residues" evidence="3">
    <location>
        <begin position="278"/>
        <end position="302"/>
    </location>
</feature>
<dbReference type="GO" id="GO:0034098">
    <property type="term" value="C:VCP-NPL4-UFD1 AAA ATPase complex"/>
    <property type="evidence" value="ECO:0007669"/>
    <property type="project" value="TreeGrafter"/>
</dbReference>
<feature type="domain" description="Ubiquitin fusion degradation protein UFD1 N-terminal subdomain 1" evidence="4">
    <location>
        <begin position="26"/>
        <end position="121"/>
    </location>
</feature>
<evidence type="ECO:0000259" key="4">
    <source>
        <dbReference type="Pfam" id="PF03152"/>
    </source>
</evidence>
<dbReference type="Gene3D" id="2.40.40.50">
    <property type="entry name" value="Ubiquitin fusion degradation protein UFD1, N-terminal domain"/>
    <property type="match status" value="1"/>
</dbReference>
<evidence type="ECO:0000256" key="1">
    <source>
        <dbReference type="ARBA" id="ARBA00006043"/>
    </source>
</evidence>
<evidence type="ECO:0000256" key="2">
    <source>
        <dbReference type="ARBA" id="ARBA00022786"/>
    </source>
</evidence>
<dbReference type="Pfam" id="PF03152">
    <property type="entry name" value="UFD1_N1"/>
    <property type="match status" value="1"/>
</dbReference>
<evidence type="ECO:0008006" key="8">
    <source>
        <dbReference type="Google" id="ProtNLM"/>
    </source>
</evidence>
<dbReference type="PANTHER" id="PTHR12555:SF13">
    <property type="entry name" value="UBIQUITIN RECOGNITION FACTOR IN ER-ASSOCIATED DEGRADATION PROTEIN 1"/>
    <property type="match status" value="1"/>
</dbReference>
<dbReference type="InterPro" id="IPR042299">
    <property type="entry name" value="Ufd1-like_Nn"/>
</dbReference>
<evidence type="ECO:0000256" key="3">
    <source>
        <dbReference type="SAM" id="MobiDB-lite"/>
    </source>
</evidence>
<sequence length="343" mass="37067">MFGGFLGDNGNPFAANFGFGHLPNRFDEHYRVYPVSFCDKGHLEDGDKILLPPSALDTLARLHIEYPMLFKVVNEATNRHSHCGVLEFSAPEGTCYMPYWMMQNLFVSEGDILNIQNISLPKATFVKIRPQSQDFLDISNPRAVLEASLRKFSCMTIGDTICLKYNNKNFLLDVREVRPAPAACIIETDCEVDFEAPADYVPPAPVSSSVSSAAPVDSSAPFGGVQPVKAEDLAAAPRRTLGGSGLRLKKEGSTTSTDLEAMRAARMRKYEAFHGTGRSLSGKTATFSSTPSGGNRLGSVSASDADAKPAAEESKQEDSSAPSDAASAKPDFVPFQGSGRRLR</sequence>
<keyword evidence="2" id="KW-0833">Ubl conjugation pathway</keyword>
<organism evidence="6 7">
    <name type="scientific">Pythium insidiosum</name>
    <name type="common">Pythiosis disease agent</name>
    <dbReference type="NCBI Taxonomy" id="114742"/>
    <lineage>
        <taxon>Eukaryota</taxon>
        <taxon>Sar</taxon>
        <taxon>Stramenopiles</taxon>
        <taxon>Oomycota</taxon>
        <taxon>Peronosporomycetes</taxon>
        <taxon>Pythiales</taxon>
        <taxon>Pythiaceae</taxon>
        <taxon>Pythium</taxon>
    </lineage>
</organism>
<dbReference type="InterPro" id="IPR004854">
    <property type="entry name" value="Ufd1-like"/>
</dbReference>
<proteinExistence type="inferred from homology"/>
<dbReference type="PANTHER" id="PTHR12555">
    <property type="entry name" value="UBIQUITIN FUSION DEGRADATON PROTEIN 1"/>
    <property type="match status" value="1"/>
</dbReference>
<reference evidence="6" key="1">
    <citation type="submission" date="2021-12" db="EMBL/GenBank/DDBJ databases">
        <title>Prjna785345.</title>
        <authorList>
            <person name="Rujirawat T."/>
            <person name="Krajaejun T."/>
        </authorList>
    </citation>
    <scope>NUCLEOTIDE SEQUENCE</scope>
    <source>
        <strain evidence="6">Pi057C3</strain>
    </source>
</reference>
<dbReference type="EMBL" id="JAKCXM010000224">
    <property type="protein sequence ID" value="KAJ0398214.1"/>
    <property type="molecule type" value="Genomic_DNA"/>
</dbReference>
<feature type="compositionally biased region" description="Basic and acidic residues" evidence="3">
    <location>
        <begin position="305"/>
        <end position="318"/>
    </location>
</feature>
<evidence type="ECO:0000259" key="5">
    <source>
        <dbReference type="Pfam" id="PF24842"/>
    </source>
</evidence>
<evidence type="ECO:0000313" key="6">
    <source>
        <dbReference type="EMBL" id="KAJ0398214.1"/>
    </source>
</evidence>
<dbReference type="GO" id="GO:0036503">
    <property type="term" value="P:ERAD pathway"/>
    <property type="evidence" value="ECO:0007669"/>
    <property type="project" value="TreeGrafter"/>
</dbReference>
<accession>A0AAD5Q9A6</accession>
<dbReference type="InterPro" id="IPR055417">
    <property type="entry name" value="UFD1_N1"/>
</dbReference>
<dbReference type="Proteomes" id="UP001209570">
    <property type="component" value="Unassembled WGS sequence"/>
</dbReference>
<dbReference type="Gene3D" id="3.10.330.10">
    <property type="match status" value="1"/>
</dbReference>
<feature type="region of interest" description="Disordered" evidence="3">
    <location>
        <begin position="275"/>
        <end position="343"/>
    </location>
</feature>
<dbReference type="InterPro" id="IPR055418">
    <property type="entry name" value="UFD1_N2"/>
</dbReference>
<evidence type="ECO:0000313" key="7">
    <source>
        <dbReference type="Proteomes" id="UP001209570"/>
    </source>
</evidence>